<dbReference type="AlphaFoldDB" id="A0A0B2QVB3"/>
<feature type="non-terminal residue" evidence="1">
    <location>
        <position position="1"/>
    </location>
</feature>
<gene>
    <name evidence="1" type="ORF">glysoja_035689</name>
</gene>
<proteinExistence type="predicted"/>
<protein>
    <recommendedName>
        <fullName evidence="2">Reverse transcriptase zinc-binding domain-containing protein</fullName>
    </recommendedName>
</protein>
<evidence type="ECO:0000313" key="1">
    <source>
        <dbReference type="EMBL" id="KHN25561.1"/>
    </source>
</evidence>
<sequence>EEENASHVLFSCIKTRSLWWDVLRWVNRVGPFSIEPKNHFLQFSHWNRNSITDKRWEVLWIALSMTIWKHRNSLVFNNQTFNPVNLMDEALFHTWSWLKCIEKDFQTHFNHWSSNLKDGL</sequence>
<accession>A0A0B2QVB3</accession>
<feature type="non-terminal residue" evidence="1">
    <location>
        <position position="120"/>
    </location>
</feature>
<dbReference type="Proteomes" id="UP000053555">
    <property type="component" value="Unassembled WGS sequence"/>
</dbReference>
<organism evidence="1">
    <name type="scientific">Glycine soja</name>
    <name type="common">Wild soybean</name>
    <dbReference type="NCBI Taxonomy" id="3848"/>
    <lineage>
        <taxon>Eukaryota</taxon>
        <taxon>Viridiplantae</taxon>
        <taxon>Streptophyta</taxon>
        <taxon>Embryophyta</taxon>
        <taxon>Tracheophyta</taxon>
        <taxon>Spermatophyta</taxon>
        <taxon>Magnoliopsida</taxon>
        <taxon>eudicotyledons</taxon>
        <taxon>Gunneridae</taxon>
        <taxon>Pentapetalae</taxon>
        <taxon>rosids</taxon>
        <taxon>fabids</taxon>
        <taxon>Fabales</taxon>
        <taxon>Fabaceae</taxon>
        <taxon>Papilionoideae</taxon>
        <taxon>50 kb inversion clade</taxon>
        <taxon>NPAAA clade</taxon>
        <taxon>indigoferoid/millettioid clade</taxon>
        <taxon>Phaseoleae</taxon>
        <taxon>Glycine</taxon>
        <taxon>Glycine subgen. Soja</taxon>
    </lineage>
</organism>
<name>A0A0B2QVB3_GLYSO</name>
<evidence type="ECO:0008006" key="2">
    <source>
        <dbReference type="Google" id="ProtNLM"/>
    </source>
</evidence>
<dbReference type="EMBL" id="KN654275">
    <property type="protein sequence ID" value="KHN25561.1"/>
    <property type="molecule type" value="Genomic_DNA"/>
</dbReference>
<reference evidence="1" key="1">
    <citation type="submission" date="2014-07" db="EMBL/GenBank/DDBJ databases">
        <title>Identification of a novel salt tolerance gene in wild soybean by whole-genome sequencing.</title>
        <authorList>
            <person name="Lam H.-M."/>
            <person name="Qi X."/>
            <person name="Li M.-W."/>
            <person name="Liu X."/>
            <person name="Xie M."/>
            <person name="Ni M."/>
            <person name="Xu X."/>
        </authorList>
    </citation>
    <scope>NUCLEOTIDE SEQUENCE [LARGE SCALE GENOMIC DNA]</scope>
    <source>
        <tissue evidence="1">Root</tissue>
    </source>
</reference>